<dbReference type="GO" id="GO:0043023">
    <property type="term" value="F:ribosomal large subunit binding"/>
    <property type="evidence" value="ECO:0007669"/>
    <property type="project" value="TreeGrafter"/>
</dbReference>
<dbReference type="SUPFAM" id="SSF81301">
    <property type="entry name" value="Nucleotidyltransferase"/>
    <property type="match status" value="1"/>
</dbReference>
<organism evidence="4 5">
    <name type="scientific">Alistipes timonensis JC136</name>
    <dbReference type="NCBI Taxonomy" id="1033731"/>
    <lineage>
        <taxon>Bacteria</taxon>
        <taxon>Pseudomonadati</taxon>
        <taxon>Bacteroidota</taxon>
        <taxon>Bacteroidia</taxon>
        <taxon>Bacteroidales</taxon>
        <taxon>Rikenellaceae</taxon>
        <taxon>Alistipes</taxon>
    </lineage>
</organism>
<dbReference type="PANTHER" id="PTHR21043:SF0">
    <property type="entry name" value="MITOCHONDRIAL ASSEMBLY OF RIBOSOMAL LARGE SUBUNIT PROTEIN 1"/>
    <property type="match status" value="1"/>
</dbReference>
<proteinExistence type="inferred from homology"/>
<dbReference type="NCBIfam" id="TIGR00090">
    <property type="entry name" value="rsfS_iojap_ybeB"/>
    <property type="match status" value="1"/>
</dbReference>
<dbReference type="PANTHER" id="PTHR21043">
    <property type="entry name" value="IOJAP SUPERFAMILY ORTHOLOG"/>
    <property type="match status" value="1"/>
</dbReference>
<dbReference type="InterPro" id="IPR004394">
    <property type="entry name" value="Iojap/RsfS/C7orf30"/>
</dbReference>
<dbReference type="GO" id="GO:0005737">
    <property type="term" value="C:cytoplasm"/>
    <property type="evidence" value="ECO:0007669"/>
    <property type="project" value="UniProtKB-SubCell"/>
</dbReference>
<comment type="similarity">
    <text evidence="1 2">Belongs to the Iojap/RsfS family.</text>
</comment>
<dbReference type="GO" id="GO:0017148">
    <property type="term" value="P:negative regulation of translation"/>
    <property type="evidence" value="ECO:0007669"/>
    <property type="project" value="UniProtKB-UniRule"/>
</dbReference>
<dbReference type="EMBL" id="FNRI01000002">
    <property type="protein sequence ID" value="SEA23815.1"/>
    <property type="molecule type" value="Genomic_DNA"/>
</dbReference>
<dbReference type="GO" id="GO:0090071">
    <property type="term" value="P:negative regulation of ribosome biogenesis"/>
    <property type="evidence" value="ECO:0007669"/>
    <property type="project" value="UniProtKB-UniRule"/>
</dbReference>
<dbReference type="Proteomes" id="UP000183253">
    <property type="component" value="Unassembled WGS sequence"/>
</dbReference>
<name>A0A1H3ZJF0_9BACT</name>
<evidence type="ECO:0000256" key="3">
    <source>
        <dbReference type="SAM" id="Phobius"/>
    </source>
</evidence>
<feature type="transmembrane region" description="Helical" evidence="3">
    <location>
        <begin position="12"/>
        <end position="36"/>
    </location>
</feature>
<evidence type="ECO:0000313" key="5">
    <source>
        <dbReference type="Proteomes" id="UP000183253"/>
    </source>
</evidence>
<sequence length="152" mass="17497">MLSGQYAARRAFFNRLLSNLILFSYLCKVIDTYWIFMSKLIETIVNAIEDKKGKDIVSLDLSGFDGAICSHFIVCNADSTTQVCAIAAEVEEQVFEKLGEKVWRIEGQQNGVWIAMDYVDVVVHIFQTELRGFYKLEELWADAPMVKYEYEE</sequence>
<dbReference type="HAMAP" id="MF_01477">
    <property type="entry name" value="Iojap_RsfS"/>
    <property type="match status" value="1"/>
</dbReference>
<accession>A0A1H3ZJF0</accession>
<keyword evidence="5" id="KW-1185">Reference proteome</keyword>
<evidence type="ECO:0000256" key="2">
    <source>
        <dbReference type="HAMAP-Rule" id="MF_01477"/>
    </source>
</evidence>
<dbReference type="Gene3D" id="3.30.460.10">
    <property type="entry name" value="Beta Polymerase, domain 2"/>
    <property type="match status" value="1"/>
</dbReference>
<dbReference type="InterPro" id="IPR043519">
    <property type="entry name" value="NT_sf"/>
</dbReference>
<keyword evidence="2" id="KW-0810">Translation regulation</keyword>
<comment type="subcellular location">
    <subcellularLocation>
        <location evidence="2">Cytoplasm</location>
    </subcellularLocation>
</comment>
<keyword evidence="2" id="KW-0963">Cytoplasm</keyword>
<dbReference type="GO" id="GO:0042256">
    <property type="term" value="P:cytosolic ribosome assembly"/>
    <property type="evidence" value="ECO:0007669"/>
    <property type="project" value="UniProtKB-UniRule"/>
</dbReference>
<reference evidence="4 5" key="1">
    <citation type="submission" date="2016-10" db="EMBL/GenBank/DDBJ databases">
        <authorList>
            <person name="de Groot N.N."/>
        </authorList>
    </citation>
    <scope>NUCLEOTIDE SEQUENCE [LARGE SCALE GENOMIC DNA]</scope>
    <source>
        <strain evidence="4 5">DSM 25383</strain>
    </source>
</reference>
<dbReference type="STRING" id="1033731.SAMN05444145_102233"/>
<protein>
    <recommendedName>
        <fullName evidence="2">Ribosomal silencing factor RsfS</fullName>
    </recommendedName>
</protein>
<comment type="subunit">
    <text evidence="2">Interacts with ribosomal protein uL14 (rplN).</text>
</comment>
<comment type="function">
    <text evidence="2">Functions as a ribosomal silencing factor. Interacts with ribosomal protein uL14 (rplN), blocking formation of intersubunit bridge B8. Prevents association of the 30S and 50S ribosomal subunits and the formation of functional ribosomes, thus repressing translation.</text>
</comment>
<keyword evidence="3" id="KW-0812">Transmembrane</keyword>
<dbReference type="AlphaFoldDB" id="A0A1H3ZJF0"/>
<gene>
    <name evidence="2" type="primary">rsfS</name>
    <name evidence="4" type="ORF">SAMN05444145_102233</name>
</gene>
<keyword evidence="3" id="KW-1133">Transmembrane helix</keyword>
<evidence type="ECO:0000313" key="4">
    <source>
        <dbReference type="EMBL" id="SEA23815.1"/>
    </source>
</evidence>
<evidence type="ECO:0000256" key="1">
    <source>
        <dbReference type="ARBA" id="ARBA00010574"/>
    </source>
</evidence>
<dbReference type="Pfam" id="PF02410">
    <property type="entry name" value="RsfS"/>
    <property type="match status" value="1"/>
</dbReference>
<keyword evidence="3" id="KW-0472">Membrane</keyword>
<keyword evidence="2" id="KW-0678">Repressor</keyword>